<reference evidence="1" key="3">
    <citation type="journal article" date="2017" name="Nature">
        <title>Genome sequence of the progenitor of the wheat D genome Aegilops tauschii.</title>
        <authorList>
            <person name="Luo M.C."/>
            <person name="Gu Y.Q."/>
            <person name="Puiu D."/>
            <person name="Wang H."/>
            <person name="Twardziok S.O."/>
            <person name="Deal K.R."/>
            <person name="Huo N."/>
            <person name="Zhu T."/>
            <person name="Wang L."/>
            <person name="Wang Y."/>
            <person name="McGuire P.E."/>
            <person name="Liu S."/>
            <person name="Long H."/>
            <person name="Ramasamy R.K."/>
            <person name="Rodriguez J.C."/>
            <person name="Van S.L."/>
            <person name="Yuan L."/>
            <person name="Wang Z."/>
            <person name="Xia Z."/>
            <person name="Xiao L."/>
            <person name="Anderson O.D."/>
            <person name="Ouyang S."/>
            <person name="Liang Y."/>
            <person name="Zimin A.V."/>
            <person name="Pertea G."/>
            <person name="Qi P."/>
            <person name="Bennetzen J.L."/>
            <person name="Dai X."/>
            <person name="Dawson M.W."/>
            <person name="Muller H.G."/>
            <person name="Kugler K."/>
            <person name="Rivarola-Duarte L."/>
            <person name="Spannagl M."/>
            <person name="Mayer K.F.X."/>
            <person name="Lu F.H."/>
            <person name="Bevan M.W."/>
            <person name="Leroy P."/>
            <person name="Li P."/>
            <person name="You F.M."/>
            <person name="Sun Q."/>
            <person name="Liu Z."/>
            <person name="Lyons E."/>
            <person name="Wicker T."/>
            <person name="Salzberg S.L."/>
            <person name="Devos K.M."/>
            <person name="Dvorak J."/>
        </authorList>
    </citation>
    <scope>NUCLEOTIDE SEQUENCE [LARGE SCALE GENOMIC DNA]</scope>
    <source>
        <strain evidence="1">cv. AL8/78</strain>
    </source>
</reference>
<reference evidence="2" key="2">
    <citation type="journal article" date="2017" name="Nat. Plants">
        <title>The Aegilops tauschii genome reveals multiple impacts of transposons.</title>
        <authorList>
            <person name="Zhao G."/>
            <person name="Zou C."/>
            <person name="Li K."/>
            <person name="Wang K."/>
            <person name="Li T."/>
            <person name="Gao L."/>
            <person name="Zhang X."/>
            <person name="Wang H."/>
            <person name="Yang Z."/>
            <person name="Liu X."/>
            <person name="Jiang W."/>
            <person name="Mao L."/>
            <person name="Kong X."/>
            <person name="Jiao Y."/>
            <person name="Jia J."/>
        </authorList>
    </citation>
    <scope>NUCLEOTIDE SEQUENCE [LARGE SCALE GENOMIC DNA]</scope>
    <source>
        <strain evidence="2">cv. AL8/78</strain>
    </source>
</reference>
<dbReference type="Gene3D" id="3.80.10.10">
    <property type="entry name" value="Ribonuclease Inhibitor"/>
    <property type="match status" value="1"/>
</dbReference>
<dbReference type="PANTHER" id="PTHR36766">
    <property type="entry name" value="PLANT BROAD-SPECTRUM MILDEW RESISTANCE PROTEIN RPW8"/>
    <property type="match status" value="1"/>
</dbReference>
<organism evidence="1 2">
    <name type="scientific">Aegilops tauschii subsp. strangulata</name>
    <name type="common">Goatgrass</name>
    <dbReference type="NCBI Taxonomy" id="200361"/>
    <lineage>
        <taxon>Eukaryota</taxon>
        <taxon>Viridiplantae</taxon>
        <taxon>Streptophyta</taxon>
        <taxon>Embryophyta</taxon>
        <taxon>Tracheophyta</taxon>
        <taxon>Spermatophyta</taxon>
        <taxon>Magnoliopsida</taxon>
        <taxon>Liliopsida</taxon>
        <taxon>Poales</taxon>
        <taxon>Poaceae</taxon>
        <taxon>BOP clade</taxon>
        <taxon>Pooideae</taxon>
        <taxon>Triticodae</taxon>
        <taxon>Triticeae</taxon>
        <taxon>Triticinae</taxon>
        <taxon>Aegilops</taxon>
    </lineage>
</organism>
<evidence type="ECO:0000313" key="1">
    <source>
        <dbReference type="EnsemblPlants" id="AET2Gv20008700.1"/>
    </source>
</evidence>
<dbReference type="PANTHER" id="PTHR36766:SF70">
    <property type="entry name" value="DISEASE RESISTANCE PROTEIN RGA4"/>
    <property type="match status" value="1"/>
</dbReference>
<reference evidence="1" key="5">
    <citation type="journal article" date="2021" name="G3 (Bethesda)">
        <title>Aegilops tauschii genome assembly Aet v5.0 features greater sequence contiguity and improved annotation.</title>
        <authorList>
            <person name="Wang L."/>
            <person name="Zhu T."/>
            <person name="Rodriguez J.C."/>
            <person name="Deal K.R."/>
            <person name="Dubcovsky J."/>
            <person name="McGuire P.E."/>
            <person name="Lux T."/>
            <person name="Spannagl M."/>
            <person name="Mayer K.F.X."/>
            <person name="Baldrich P."/>
            <person name="Meyers B.C."/>
            <person name="Huo N."/>
            <person name="Gu Y.Q."/>
            <person name="Zhou H."/>
            <person name="Devos K.M."/>
            <person name="Bennetzen J.L."/>
            <person name="Unver T."/>
            <person name="Budak H."/>
            <person name="Gulick P.J."/>
            <person name="Galiba G."/>
            <person name="Kalapos B."/>
            <person name="Nelson D.R."/>
            <person name="Li P."/>
            <person name="You F.M."/>
            <person name="Luo M.C."/>
            <person name="Dvorak J."/>
        </authorList>
    </citation>
    <scope>NUCLEOTIDE SEQUENCE [LARGE SCALE GENOMIC DNA]</scope>
    <source>
        <strain evidence="1">cv. AL8/78</strain>
    </source>
</reference>
<reference evidence="1" key="4">
    <citation type="submission" date="2019-03" db="UniProtKB">
        <authorList>
            <consortium name="EnsemblPlants"/>
        </authorList>
    </citation>
    <scope>IDENTIFICATION</scope>
</reference>
<reference evidence="2" key="1">
    <citation type="journal article" date="2014" name="Science">
        <title>Ancient hybridizations among the ancestral genomes of bread wheat.</title>
        <authorList>
            <consortium name="International Wheat Genome Sequencing Consortium,"/>
            <person name="Marcussen T."/>
            <person name="Sandve S.R."/>
            <person name="Heier L."/>
            <person name="Spannagl M."/>
            <person name="Pfeifer M."/>
            <person name="Jakobsen K.S."/>
            <person name="Wulff B.B."/>
            <person name="Steuernagel B."/>
            <person name="Mayer K.F."/>
            <person name="Olsen O.A."/>
        </authorList>
    </citation>
    <scope>NUCLEOTIDE SEQUENCE [LARGE SCALE GENOMIC DNA]</scope>
    <source>
        <strain evidence="2">cv. AL8/78</strain>
    </source>
</reference>
<dbReference type="EnsemblPlants" id="AET2Gv20008700.1">
    <property type="protein sequence ID" value="AET2Gv20008700.1"/>
    <property type="gene ID" value="AET2Gv20008700"/>
</dbReference>
<protein>
    <submittedName>
        <fullName evidence="1">Uncharacterized protein</fullName>
    </submittedName>
</protein>
<dbReference type="Gramene" id="AET2Gv20008700.1">
    <property type="protein sequence ID" value="AET2Gv20008700.1"/>
    <property type="gene ID" value="AET2Gv20008700"/>
</dbReference>
<sequence>MERFSKEQEDALQLLSSLRELEFWGFEGLQQLPARLHNLTSLKILSVCSCPAILSLPNDALPNSLEKLHVYNCSEELKQQCRGLEGTIPRVKIQ</sequence>
<dbReference type="SUPFAM" id="SSF52058">
    <property type="entry name" value="L domain-like"/>
    <property type="match status" value="1"/>
</dbReference>
<dbReference type="Proteomes" id="UP000015105">
    <property type="component" value="Chromosome 2D"/>
</dbReference>
<keyword evidence="2" id="KW-1185">Reference proteome</keyword>
<proteinExistence type="predicted"/>
<evidence type="ECO:0000313" key="2">
    <source>
        <dbReference type="Proteomes" id="UP000015105"/>
    </source>
</evidence>
<dbReference type="STRING" id="200361.A0A453A747"/>
<name>A0A453A747_AEGTS</name>
<dbReference type="InterPro" id="IPR032675">
    <property type="entry name" value="LRR_dom_sf"/>
</dbReference>
<accession>A0A453A747</accession>
<dbReference type="AlphaFoldDB" id="A0A453A747"/>